<feature type="compositionally biased region" description="Basic and acidic residues" evidence="7">
    <location>
        <begin position="584"/>
        <end position="593"/>
    </location>
</feature>
<evidence type="ECO:0000256" key="6">
    <source>
        <dbReference type="ARBA" id="ARBA00023136"/>
    </source>
</evidence>
<sequence length="603" mass="62276">MTAAAPTEAAPALTQRQIYAIFGGLVAGMFLAALDQTIVATAIRTIADDLQGLSLQAWTTTAYLITATITTPLYGKLSDLYGRKPLFLTAITVFVAGSVLCAFATSMVELALFRAVQGLGAGGLFSLALAIVGDIVPPRERARYQGFFLAVFGTASVLGPVVGGFFAGADSLLGITGWRWVFLVNVPVGAVALAVVVRVLHIPHTRRPHRIDWPGALLLAVGLVPLLLLAEQGREWGWTSNRSLALAAVGVVGLVGFVLAERRIGDDALLPLRLFRSRTFALGSVSGLVIGMAMFGGLAALPLYLQIVKGQSPTVAGLALLPLTLGIMTGSITSGQLIARTGRYKVFPVVGTSLLVVGLVLFAQVTATTPLWQTSLVMVLFGLGLGGTMQPLVLAVQNAVPATDIGVATSSATFFRQMGGTLGTAVFLSILFGTVGDRIAQRFATALADPAFRATLTDPAVLAEPANAEVAQQLADAQAAVAAGGTPAVAGTGVLDDSSFLGRLDPVLAFPFQAGFADAMQLLFWVGAAITVVGVVVVSLLPEEPLRTQSALEEREQALAAERAALAAATPVAPVASPDAAEGPDGRLGDDPARPGSQPQTRA</sequence>
<feature type="transmembrane region" description="Helical" evidence="8">
    <location>
        <begin position="522"/>
        <end position="541"/>
    </location>
</feature>
<dbReference type="InterPro" id="IPR004638">
    <property type="entry name" value="EmrB-like"/>
</dbReference>
<dbReference type="InterPro" id="IPR020846">
    <property type="entry name" value="MFS_dom"/>
</dbReference>
<keyword evidence="11" id="KW-1185">Reference proteome</keyword>
<feature type="region of interest" description="Disordered" evidence="7">
    <location>
        <begin position="568"/>
        <end position="603"/>
    </location>
</feature>
<keyword evidence="5 8" id="KW-1133">Transmembrane helix</keyword>
<dbReference type="PANTHER" id="PTHR23501:SF197">
    <property type="entry name" value="COMD"/>
    <property type="match status" value="1"/>
</dbReference>
<feature type="transmembrane region" description="Helical" evidence="8">
    <location>
        <begin position="280"/>
        <end position="305"/>
    </location>
</feature>
<feature type="transmembrane region" description="Helical" evidence="8">
    <location>
        <begin position="371"/>
        <end position="389"/>
    </location>
</feature>
<dbReference type="CDD" id="cd17502">
    <property type="entry name" value="MFS_Azr1_MDR_like"/>
    <property type="match status" value="1"/>
</dbReference>
<dbReference type="Gene3D" id="1.20.1250.20">
    <property type="entry name" value="MFS general substrate transporter like domains"/>
    <property type="match status" value="1"/>
</dbReference>
<dbReference type="RefSeq" id="WP_340269261.1">
    <property type="nucleotide sequence ID" value="NZ_JBBEOG010000004.1"/>
</dbReference>
<protein>
    <submittedName>
        <fullName evidence="10">MDR family MFS transporter</fullName>
    </submittedName>
</protein>
<dbReference type="NCBIfam" id="TIGR00711">
    <property type="entry name" value="efflux_EmrB"/>
    <property type="match status" value="1"/>
</dbReference>
<feature type="transmembrane region" description="Helical" evidence="8">
    <location>
        <begin position="55"/>
        <end position="74"/>
    </location>
</feature>
<keyword evidence="3" id="KW-1003">Cell membrane</keyword>
<keyword evidence="2" id="KW-0813">Transport</keyword>
<reference evidence="11" key="1">
    <citation type="journal article" date="2019" name="Int. J. Syst. Evol. Microbiol.">
        <title>The Global Catalogue of Microorganisms (GCM) 10K type strain sequencing project: providing services to taxonomists for standard genome sequencing and annotation.</title>
        <authorList>
            <consortium name="The Broad Institute Genomics Platform"/>
            <consortium name="The Broad Institute Genome Sequencing Center for Infectious Disease"/>
            <person name="Wu L."/>
            <person name="Ma J."/>
        </authorList>
    </citation>
    <scope>NUCLEOTIDE SEQUENCE [LARGE SCALE GENOMIC DNA]</scope>
    <source>
        <strain evidence="11">CCUG 43114</strain>
    </source>
</reference>
<comment type="subcellular location">
    <subcellularLocation>
        <location evidence="1">Cell membrane</location>
        <topology evidence="1">Multi-pass membrane protein</topology>
    </subcellularLocation>
</comment>
<accession>A0ABW0GR86</accession>
<dbReference type="SUPFAM" id="SSF103473">
    <property type="entry name" value="MFS general substrate transporter"/>
    <property type="match status" value="1"/>
</dbReference>
<dbReference type="PROSITE" id="PS50850">
    <property type="entry name" value="MFS"/>
    <property type="match status" value="1"/>
</dbReference>
<dbReference type="Pfam" id="PF07690">
    <property type="entry name" value="MFS_1"/>
    <property type="match status" value="1"/>
</dbReference>
<dbReference type="PANTHER" id="PTHR23501">
    <property type="entry name" value="MAJOR FACILITATOR SUPERFAMILY"/>
    <property type="match status" value="1"/>
</dbReference>
<evidence type="ECO:0000313" key="10">
    <source>
        <dbReference type="EMBL" id="MFC5381371.1"/>
    </source>
</evidence>
<evidence type="ECO:0000259" key="9">
    <source>
        <dbReference type="PROSITE" id="PS50850"/>
    </source>
</evidence>
<keyword evidence="6 8" id="KW-0472">Membrane</keyword>
<feature type="transmembrane region" description="Helical" evidence="8">
    <location>
        <begin position="180"/>
        <end position="201"/>
    </location>
</feature>
<evidence type="ECO:0000256" key="4">
    <source>
        <dbReference type="ARBA" id="ARBA00022692"/>
    </source>
</evidence>
<comment type="caution">
    <text evidence="10">The sequence shown here is derived from an EMBL/GenBank/DDBJ whole genome shotgun (WGS) entry which is preliminary data.</text>
</comment>
<keyword evidence="4 8" id="KW-0812">Transmembrane</keyword>
<feature type="transmembrane region" description="Helical" evidence="8">
    <location>
        <begin position="213"/>
        <end position="230"/>
    </location>
</feature>
<evidence type="ECO:0000313" key="11">
    <source>
        <dbReference type="Proteomes" id="UP001596122"/>
    </source>
</evidence>
<evidence type="ECO:0000256" key="3">
    <source>
        <dbReference type="ARBA" id="ARBA00022475"/>
    </source>
</evidence>
<feature type="transmembrane region" description="Helical" evidence="8">
    <location>
        <begin position="346"/>
        <end position="365"/>
    </location>
</feature>
<feature type="transmembrane region" description="Helical" evidence="8">
    <location>
        <begin position="317"/>
        <end position="339"/>
    </location>
</feature>
<feature type="transmembrane region" description="Helical" evidence="8">
    <location>
        <begin position="111"/>
        <end position="135"/>
    </location>
</feature>
<feature type="transmembrane region" description="Helical" evidence="8">
    <location>
        <begin position="147"/>
        <end position="168"/>
    </location>
</feature>
<evidence type="ECO:0000256" key="1">
    <source>
        <dbReference type="ARBA" id="ARBA00004651"/>
    </source>
</evidence>
<organism evidence="10 11">
    <name type="scientific">Aquipuribacter nitratireducens</name>
    <dbReference type="NCBI Taxonomy" id="650104"/>
    <lineage>
        <taxon>Bacteria</taxon>
        <taxon>Bacillati</taxon>
        <taxon>Actinomycetota</taxon>
        <taxon>Actinomycetes</taxon>
        <taxon>Micrococcales</taxon>
        <taxon>Intrasporangiaceae</taxon>
        <taxon>Aquipuribacter</taxon>
    </lineage>
</organism>
<dbReference type="Gene3D" id="1.20.1720.10">
    <property type="entry name" value="Multidrug resistance protein D"/>
    <property type="match status" value="1"/>
</dbReference>
<feature type="transmembrane region" description="Helical" evidence="8">
    <location>
        <begin position="18"/>
        <end position="43"/>
    </location>
</feature>
<feature type="domain" description="Major facilitator superfamily (MFS) profile" evidence="9">
    <location>
        <begin position="21"/>
        <end position="546"/>
    </location>
</feature>
<gene>
    <name evidence="10" type="ORF">ACFPJ6_11255</name>
</gene>
<dbReference type="InterPro" id="IPR036259">
    <property type="entry name" value="MFS_trans_sf"/>
</dbReference>
<evidence type="ECO:0000256" key="7">
    <source>
        <dbReference type="SAM" id="MobiDB-lite"/>
    </source>
</evidence>
<feature type="compositionally biased region" description="Low complexity" evidence="7">
    <location>
        <begin position="568"/>
        <end position="581"/>
    </location>
</feature>
<name>A0ABW0GR86_9MICO</name>
<evidence type="ECO:0000256" key="2">
    <source>
        <dbReference type="ARBA" id="ARBA00022448"/>
    </source>
</evidence>
<feature type="transmembrane region" description="Helical" evidence="8">
    <location>
        <begin position="242"/>
        <end position="260"/>
    </location>
</feature>
<dbReference type="InterPro" id="IPR011701">
    <property type="entry name" value="MFS"/>
</dbReference>
<evidence type="ECO:0000256" key="8">
    <source>
        <dbReference type="SAM" id="Phobius"/>
    </source>
</evidence>
<dbReference type="EMBL" id="JBHSLD010000009">
    <property type="protein sequence ID" value="MFC5381371.1"/>
    <property type="molecule type" value="Genomic_DNA"/>
</dbReference>
<evidence type="ECO:0000256" key="5">
    <source>
        <dbReference type="ARBA" id="ARBA00022989"/>
    </source>
</evidence>
<proteinExistence type="predicted"/>
<dbReference type="Proteomes" id="UP001596122">
    <property type="component" value="Unassembled WGS sequence"/>
</dbReference>
<feature type="transmembrane region" description="Helical" evidence="8">
    <location>
        <begin position="86"/>
        <end position="105"/>
    </location>
</feature>